<evidence type="ECO:0008006" key="3">
    <source>
        <dbReference type="Google" id="ProtNLM"/>
    </source>
</evidence>
<dbReference type="PANTHER" id="PTHR33116:SF84">
    <property type="entry name" value="RNA-DIRECTED DNA POLYMERASE"/>
    <property type="match status" value="1"/>
</dbReference>
<dbReference type="EMBL" id="JBDFQZ010000003">
    <property type="protein sequence ID" value="KAK9740361.1"/>
    <property type="molecule type" value="Genomic_DNA"/>
</dbReference>
<evidence type="ECO:0000313" key="1">
    <source>
        <dbReference type="EMBL" id="KAK9740361.1"/>
    </source>
</evidence>
<reference evidence="1" key="1">
    <citation type="submission" date="2024-03" db="EMBL/GenBank/DDBJ databases">
        <title>WGS assembly of Saponaria officinalis var. Norfolk2.</title>
        <authorList>
            <person name="Jenkins J."/>
            <person name="Shu S."/>
            <person name="Grimwood J."/>
            <person name="Barry K."/>
            <person name="Goodstein D."/>
            <person name="Schmutz J."/>
            <person name="Leebens-Mack J."/>
            <person name="Osbourn A."/>
        </authorList>
    </citation>
    <scope>NUCLEOTIDE SEQUENCE [LARGE SCALE GENOMIC DNA]</scope>
    <source>
        <strain evidence="1">JIC</strain>
    </source>
</reference>
<proteinExistence type="predicted"/>
<accession>A0AAW1M263</accession>
<evidence type="ECO:0000313" key="2">
    <source>
        <dbReference type="Proteomes" id="UP001443914"/>
    </source>
</evidence>
<keyword evidence="2" id="KW-1185">Reference proteome</keyword>
<sequence>MSSPLIAWDQICREKKQGGLGIKKVYEFNIASIAKYVWWLANKKDHLWVKWVNVVYLRGQSWTDCQPSSSTTWAWRRICKVRDKMIDGFCDGWWLTVGNEYTVRQGYEWLCPSDAAVSWHSKVWRDTLCCLCAAAPETSQHLFFECPYSSSCVQIASRRLRMTIPVTDTWVWWDQTIFPSMFHKKVFGAVICALIYHVWKARNHSYHNLVLVRPEVWIKSLIPEIIFRCRSVVSAHIMSKYGNWINSL</sequence>
<dbReference type="AlphaFoldDB" id="A0AAW1M263"/>
<dbReference type="PANTHER" id="PTHR33116">
    <property type="entry name" value="REVERSE TRANSCRIPTASE ZINC-BINDING DOMAIN-CONTAINING PROTEIN-RELATED-RELATED"/>
    <property type="match status" value="1"/>
</dbReference>
<gene>
    <name evidence="1" type="ORF">RND81_03G029300</name>
</gene>
<dbReference type="Proteomes" id="UP001443914">
    <property type="component" value="Unassembled WGS sequence"/>
</dbReference>
<name>A0AAW1M263_SAPOF</name>
<protein>
    <recommendedName>
        <fullName evidence="3">Reverse transcriptase zinc-binding domain-containing protein</fullName>
    </recommendedName>
</protein>
<organism evidence="1 2">
    <name type="scientific">Saponaria officinalis</name>
    <name type="common">Common soapwort</name>
    <name type="synonym">Lychnis saponaria</name>
    <dbReference type="NCBI Taxonomy" id="3572"/>
    <lineage>
        <taxon>Eukaryota</taxon>
        <taxon>Viridiplantae</taxon>
        <taxon>Streptophyta</taxon>
        <taxon>Embryophyta</taxon>
        <taxon>Tracheophyta</taxon>
        <taxon>Spermatophyta</taxon>
        <taxon>Magnoliopsida</taxon>
        <taxon>eudicotyledons</taxon>
        <taxon>Gunneridae</taxon>
        <taxon>Pentapetalae</taxon>
        <taxon>Caryophyllales</taxon>
        <taxon>Caryophyllaceae</taxon>
        <taxon>Caryophylleae</taxon>
        <taxon>Saponaria</taxon>
    </lineage>
</organism>
<comment type="caution">
    <text evidence="1">The sequence shown here is derived from an EMBL/GenBank/DDBJ whole genome shotgun (WGS) entry which is preliminary data.</text>
</comment>